<accession>A0ABR4CMB8</accession>
<keyword evidence="3" id="KW-1185">Reference proteome</keyword>
<reference evidence="2 3" key="1">
    <citation type="journal article" date="2024" name="Commun. Biol.">
        <title>Comparative genomic analysis of thermophilic fungi reveals convergent evolutionary adaptations and gene losses.</title>
        <authorList>
            <person name="Steindorff A.S."/>
            <person name="Aguilar-Pontes M.V."/>
            <person name="Robinson A.J."/>
            <person name="Andreopoulos B."/>
            <person name="LaButti K."/>
            <person name="Kuo A."/>
            <person name="Mondo S."/>
            <person name="Riley R."/>
            <person name="Otillar R."/>
            <person name="Haridas S."/>
            <person name="Lipzen A."/>
            <person name="Grimwood J."/>
            <person name="Schmutz J."/>
            <person name="Clum A."/>
            <person name="Reid I.D."/>
            <person name="Moisan M.C."/>
            <person name="Butler G."/>
            <person name="Nguyen T.T.M."/>
            <person name="Dewar K."/>
            <person name="Conant G."/>
            <person name="Drula E."/>
            <person name="Henrissat B."/>
            <person name="Hansel C."/>
            <person name="Singer S."/>
            <person name="Hutchinson M.I."/>
            <person name="de Vries R.P."/>
            <person name="Natvig D.O."/>
            <person name="Powell A.J."/>
            <person name="Tsang A."/>
            <person name="Grigoriev I.V."/>
        </authorList>
    </citation>
    <scope>NUCLEOTIDE SEQUENCE [LARGE SCALE GENOMIC DNA]</scope>
    <source>
        <strain evidence="2 3">CBS 494.80</strain>
    </source>
</reference>
<feature type="region of interest" description="Disordered" evidence="1">
    <location>
        <begin position="1"/>
        <end position="69"/>
    </location>
</feature>
<sequence length="113" mass="12424">MTEVPSSQLPSLQGPSAPRPISPITNHTPPIPHRFPSFSSAAALPDLSSPLPGSLEPPPPDRTGLDWTGLDWEEHQQSTRDKKVFLGLALPDFAYNLQRLRITYTITVTIIDD</sequence>
<feature type="compositionally biased region" description="Low complexity" evidence="1">
    <location>
        <begin position="36"/>
        <end position="54"/>
    </location>
</feature>
<dbReference type="EMBL" id="JAZHXI010000005">
    <property type="protein sequence ID" value="KAL2071083.1"/>
    <property type="molecule type" value="Genomic_DNA"/>
</dbReference>
<evidence type="ECO:0000256" key="1">
    <source>
        <dbReference type="SAM" id="MobiDB-lite"/>
    </source>
</evidence>
<feature type="compositionally biased region" description="Low complexity" evidence="1">
    <location>
        <begin position="1"/>
        <end position="16"/>
    </location>
</feature>
<name>A0ABR4CMB8_9HELO</name>
<proteinExistence type="predicted"/>
<protein>
    <submittedName>
        <fullName evidence="2">Uncharacterized protein</fullName>
    </submittedName>
</protein>
<gene>
    <name evidence="2" type="ORF">VTL71DRAFT_12318</name>
</gene>
<dbReference type="Proteomes" id="UP001595075">
    <property type="component" value="Unassembled WGS sequence"/>
</dbReference>
<evidence type="ECO:0000313" key="2">
    <source>
        <dbReference type="EMBL" id="KAL2071083.1"/>
    </source>
</evidence>
<organism evidence="2 3">
    <name type="scientific">Oculimacula yallundae</name>
    <dbReference type="NCBI Taxonomy" id="86028"/>
    <lineage>
        <taxon>Eukaryota</taxon>
        <taxon>Fungi</taxon>
        <taxon>Dikarya</taxon>
        <taxon>Ascomycota</taxon>
        <taxon>Pezizomycotina</taxon>
        <taxon>Leotiomycetes</taxon>
        <taxon>Helotiales</taxon>
        <taxon>Ploettnerulaceae</taxon>
        <taxon>Oculimacula</taxon>
    </lineage>
</organism>
<evidence type="ECO:0000313" key="3">
    <source>
        <dbReference type="Proteomes" id="UP001595075"/>
    </source>
</evidence>
<comment type="caution">
    <text evidence="2">The sequence shown here is derived from an EMBL/GenBank/DDBJ whole genome shotgun (WGS) entry which is preliminary data.</text>
</comment>